<dbReference type="Gene3D" id="3.40.50.720">
    <property type="entry name" value="NAD(P)-binding Rossmann-like Domain"/>
    <property type="match status" value="1"/>
</dbReference>
<dbReference type="InterPro" id="IPR036291">
    <property type="entry name" value="NAD(P)-bd_dom_sf"/>
</dbReference>
<name>A0A402BHX1_9CHLR</name>
<dbReference type="GO" id="GO:0005737">
    <property type="term" value="C:cytoplasm"/>
    <property type="evidence" value="ECO:0007669"/>
    <property type="project" value="TreeGrafter"/>
</dbReference>
<protein>
    <submittedName>
        <fullName evidence="2">NAD-dependent dehydratase</fullName>
    </submittedName>
</protein>
<dbReference type="PANTHER" id="PTHR48079">
    <property type="entry name" value="PROTEIN YEEZ"/>
    <property type="match status" value="1"/>
</dbReference>
<dbReference type="GO" id="GO:0004029">
    <property type="term" value="F:aldehyde dehydrogenase (NAD+) activity"/>
    <property type="evidence" value="ECO:0007669"/>
    <property type="project" value="TreeGrafter"/>
</dbReference>
<evidence type="ECO:0000313" key="2">
    <source>
        <dbReference type="EMBL" id="GCE30939.1"/>
    </source>
</evidence>
<dbReference type="RefSeq" id="WP_126630966.1">
    <property type="nucleotide sequence ID" value="NZ_BIFT01000002.1"/>
</dbReference>
<dbReference type="OrthoDB" id="9807212at2"/>
<dbReference type="InterPro" id="IPR001509">
    <property type="entry name" value="Epimerase_deHydtase"/>
</dbReference>
<proteinExistence type="predicted"/>
<evidence type="ECO:0000313" key="3">
    <source>
        <dbReference type="Proteomes" id="UP000287171"/>
    </source>
</evidence>
<sequence>MRYFVTGATGFVGSHVVRQLIEGGHEVVAIVRNPAKAQELTKLGVTIAQGDVTNKESMREPMRNVDGVFHIAGWYKVGIKDKSDGEKINIQGICNVLELMKELGIKKGVYTSTLAVNSDTHGKEVDESYHFTGKHLSEYDRTKWVAHYEVADPMIDEGLPLVIVLPGVIYGPEDTSSVRTTFIQYLQRKLPMLPGETTFSWAHVEDIARGHILAMEKGNVGESYIIAGPTHSLVEAMNMAQTITGIPAPRRIIAPGVMKALSAIMSIAEKVIPVPDDYSSEYLRVNGGTTYIGTNAKARRELGYEPRSLKEGLTQTLQHEMQLLGMK</sequence>
<dbReference type="SUPFAM" id="SSF51735">
    <property type="entry name" value="NAD(P)-binding Rossmann-fold domains"/>
    <property type="match status" value="1"/>
</dbReference>
<organism evidence="2 3">
    <name type="scientific">Dictyobacter alpinus</name>
    <dbReference type="NCBI Taxonomy" id="2014873"/>
    <lineage>
        <taxon>Bacteria</taxon>
        <taxon>Bacillati</taxon>
        <taxon>Chloroflexota</taxon>
        <taxon>Ktedonobacteria</taxon>
        <taxon>Ktedonobacterales</taxon>
        <taxon>Dictyobacteraceae</taxon>
        <taxon>Dictyobacter</taxon>
    </lineage>
</organism>
<accession>A0A402BHX1</accession>
<comment type="caution">
    <text evidence="2">The sequence shown here is derived from an EMBL/GenBank/DDBJ whole genome shotgun (WGS) entry which is preliminary data.</text>
</comment>
<dbReference type="Proteomes" id="UP000287171">
    <property type="component" value="Unassembled WGS sequence"/>
</dbReference>
<dbReference type="AlphaFoldDB" id="A0A402BHX1"/>
<reference evidence="3" key="1">
    <citation type="submission" date="2018-12" db="EMBL/GenBank/DDBJ databases">
        <title>Tengunoibacter tsumagoiensis gen. nov., sp. nov., Dictyobacter kobayashii sp. nov., D. alpinus sp. nov., and D. joshuensis sp. nov. and description of Dictyobacteraceae fam. nov. within the order Ktedonobacterales isolated from Tengu-no-mugimeshi.</title>
        <authorList>
            <person name="Wang C.M."/>
            <person name="Zheng Y."/>
            <person name="Sakai Y."/>
            <person name="Toyoda A."/>
            <person name="Minakuchi Y."/>
            <person name="Abe K."/>
            <person name="Yokota A."/>
            <person name="Yabe S."/>
        </authorList>
    </citation>
    <scope>NUCLEOTIDE SEQUENCE [LARGE SCALE GENOMIC DNA]</scope>
    <source>
        <strain evidence="3">Uno16</strain>
    </source>
</reference>
<dbReference type="Pfam" id="PF01370">
    <property type="entry name" value="Epimerase"/>
    <property type="match status" value="1"/>
</dbReference>
<evidence type="ECO:0000259" key="1">
    <source>
        <dbReference type="Pfam" id="PF01370"/>
    </source>
</evidence>
<gene>
    <name evidence="2" type="ORF">KDA_64230</name>
</gene>
<dbReference type="EMBL" id="BIFT01000002">
    <property type="protein sequence ID" value="GCE30939.1"/>
    <property type="molecule type" value="Genomic_DNA"/>
</dbReference>
<dbReference type="PANTHER" id="PTHR48079:SF6">
    <property type="entry name" value="NAD(P)-BINDING DOMAIN-CONTAINING PROTEIN-RELATED"/>
    <property type="match status" value="1"/>
</dbReference>
<keyword evidence="3" id="KW-1185">Reference proteome</keyword>
<feature type="domain" description="NAD-dependent epimerase/dehydratase" evidence="1">
    <location>
        <begin position="4"/>
        <end position="227"/>
    </location>
</feature>
<dbReference type="InterPro" id="IPR051783">
    <property type="entry name" value="NAD(P)-dependent_oxidoreduct"/>
</dbReference>